<protein>
    <submittedName>
        <fullName evidence="3">Universal stress protein UspA and related nucleotide-binding proteins</fullName>
    </submittedName>
</protein>
<organism evidence="3 4">
    <name type="scientific">Chthonomonas calidirosea (strain DSM 23976 / ICMP 18418 / T49)</name>
    <dbReference type="NCBI Taxonomy" id="1303518"/>
    <lineage>
        <taxon>Bacteria</taxon>
        <taxon>Bacillati</taxon>
        <taxon>Armatimonadota</taxon>
        <taxon>Chthonomonadia</taxon>
        <taxon>Chthonomonadales</taxon>
        <taxon>Chthonomonadaceae</taxon>
        <taxon>Chthonomonas</taxon>
    </lineage>
</organism>
<evidence type="ECO:0000313" key="4">
    <source>
        <dbReference type="Proteomes" id="UP000014227"/>
    </source>
</evidence>
<dbReference type="SUPFAM" id="SSF52402">
    <property type="entry name" value="Adenine nucleotide alpha hydrolases-like"/>
    <property type="match status" value="2"/>
</dbReference>
<sequence>MFQTILVGYDGSENALHAAESAARLAKLFGSHVILLNVFPYPYTLIPDGLFDQGEVALDAETAARLAREDLKVVEDVALPVFEKYGVACQIVQEIGAPIEKILHTARKHQVDLIVVGSRGLSGWQQLLLGSVASGVLQQHDFPVLVVRKQRVEFRSLLLATDGSANSVKATETAFEFADRLDVPLSALYVKDTRKHWLARRAEAPIDTGQLQKTLEEELERLRGDRDVLIHFRIREGNPAQEIVEFAAENDKDLIIVGSRGLDPVRSLFLGSTSRAVVHHAPCSVLVVPRGE</sequence>
<dbReference type="InterPro" id="IPR014729">
    <property type="entry name" value="Rossmann-like_a/b/a_fold"/>
</dbReference>
<dbReference type="PRINTS" id="PR01438">
    <property type="entry name" value="UNVRSLSTRESS"/>
</dbReference>
<evidence type="ECO:0000259" key="2">
    <source>
        <dbReference type="Pfam" id="PF00582"/>
    </source>
</evidence>
<dbReference type="PANTHER" id="PTHR46268:SF6">
    <property type="entry name" value="UNIVERSAL STRESS PROTEIN UP12"/>
    <property type="match status" value="1"/>
</dbReference>
<evidence type="ECO:0000313" key="3">
    <source>
        <dbReference type="EMBL" id="CCW35647.1"/>
    </source>
</evidence>
<dbReference type="Pfam" id="PF00582">
    <property type="entry name" value="Usp"/>
    <property type="match status" value="2"/>
</dbReference>
<dbReference type="PANTHER" id="PTHR46268">
    <property type="entry name" value="STRESS RESPONSE PROTEIN NHAX"/>
    <property type="match status" value="1"/>
</dbReference>
<feature type="domain" description="UspA" evidence="2">
    <location>
        <begin position="1"/>
        <end position="148"/>
    </location>
</feature>
<dbReference type="InterPro" id="IPR006016">
    <property type="entry name" value="UspA"/>
</dbReference>
<keyword evidence="4" id="KW-1185">Reference proteome</keyword>
<dbReference type="eggNOG" id="COG0589">
    <property type="taxonomic scope" value="Bacteria"/>
</dbReference>
<dbReference type="EMBL" id="HF951689">
    <property type="protein sequence ID" value="CCW35647.1"/>
    <property type="molecule type" value="Genomic_DNA"/>
</dbReference>
<gene>
    <name evidence="3" type="ORF">CCALI_01835</name>
</gene>
<proteinExistence type="inferred from homology"/>
<feature type="domain" description="UspA" evidence="2">
    <location>
        <begin position="154"/>
        <end position="289"/>
    </location>
</feature>
<dbReference type="HOGENOM" id="CLU_049301_2_1_0"/>
<dbReference type="Gene3D" id="3.40.50.620">
    <property type="entry name" value="HUPs"/>
    <property type="match status" value="2"/>
</dbReference>
<dbReference type="AlphaFoldDB" id="S0EV86"/>
<dbReference type="RefSeq" id="WP_016483174.1">
    <property type="nucleotide sequence ID" value="NC_021487.1"/>
</dbReference>
<evidence type="ECO:0000256" key="1">
    <source>
        <dbReference type="ARBA" id="ARBA00008791"/>
    </source>
</evidence>
<accession>S0EV86</accession>
<dbReference type="OrthoDB" id="9816117at2"/>
<dbReference type="InterPro" id="IPR006015">
    <property type="entry name" value="Universal_stress_UspA"/>
</dbReference>
<dbReference type="PATRIC" id="fig|1303518.3.peg.1896"/>
<dbReference type="InParanoid" id="S0EV86"/>
<reference evidence="4" key="1">
    <citation type="submission" date="2013-03" db="EMBL/GenBank/DDBJ databases">
        <title>Genome sequence of Chthonomonas calidirosea, the first sequenced genome from the Armatimonadetes phylum (formally candidate division OP10).</title>
        <authorList>
            <person name="Lee K.C.Y."/>
            <person name="Morgan X.C."/>
            <person name="Dunfield P.F."/>
            <person name="Tamas I."/>
            <person name="Houghton K.M."/>
            <person name="Vyssotski M."/>
            <person name="Ryan J.L.J."/>
            <person name="Lagutin K."/>
            <person name="McDonald I.R."/>
            <person name="Stott M.B."/>
        </authorList>
    </citation>
    <scope>NUCLEOTIDE SEQUENCE [LARGE SCALE GENOMIC DNA]</scope>
    <source>
        <strain evidence="4">DSM 23976 / ICMP 18418 / T49</strain>
    </source>
</reference>
<dbReference type="Proteomes" id="UP000014227">
    <property type="component" value="Chromosome I"/>
</dbReference>
<dbReference type="KEGG" id="ccz:CCALI_01835"/>
<dbReference type="FunCoup" id="S0EV86">
    <property type="interactions" value="107"/>
</dbReference>
<comment type="similarity">
    <text evidence="1">Belongs to the universal stress protein A family.</text>
</comment>
<dbReference type="CDD" id="cd00293">
    <property type="entry name" value="USP-like"/>
    <property type="match status" value="2"/>
</dbReference>
<dbReference type="STRING" id="454171.CP488_02256"/>
<name>S0EV86_CHTCT</name>